<organism evidence="2 3">
    <name type="scientific">Streptomyces xanthii</name>
    <dbReference type="NCBI Taxonomy" id="2768069"/>
    <lineage>
        <taxon>Bacteria</taxon>
        <taxon>Bacillati</taxon>
        <taxon>Actinomycetota</taxon>
        <taxon>Actinomycetes</taxon>
        <taxon>Kitasatosporales</taxon>
        <taxon>Streptomycetaceae</taxon>
        <taxon>Streptomyces</taxon>
    </lineage>
</organism>
<evidence type="ECO:0000256" key="1">
    <source>
        <dbReference type="SAM" id="Phobius"/>
    </source>
</evidence>
<sequence length="274" mass="29772">MSEPRDERPELPEELRALGRFMNGPDGVGETMAERVLAQIIAEQVPASAVGPPGPRERARRTVRWARQRWRLLTAALCGVAAVVVLTPQVRAAVYDWFGFGGIEIHYAPSTSPAPAPDAQDRGCGAPLAMDEAVVKAGFRPLVPAELGSPDSIAVTYAPGDRPVVSLCWRKDDRMIRLDEFPARLDIGFTTTVSDPPDQVSVGRESGLWFAQERRASFQLLDGRGQRWHQAQPTAGPALLWSHGAHLTLRLEGVASEGRALKIARSTDDRGGSL</sequence>
<keyword evidence="3" id="KW-1185">Reference proteome</keyword>
<proteinExistence type="predicted"/>
<dbReference type="Proteomes" id="UP000516428">
    <property type="component" value="Chromosome"/>
</dbReference>
<name>A0A7H1B733_9ACTN</name>
<evidence type="ECO:0000313" key="3">
    <source>
        <dbReference type="Proteomes" id="UP000516428"/>
    </source>
</evidence>
<dbReference type="EMBL" id="CP061281">
    <property type="protein sequence ID" value="QNS04538.1"/>
    <property type="molecule type" value="Genomic_DNA"/>
</dbReference>
<gene>
    <name evidence="2" type="ORF">IAG42_13530</name>
</gene>
<reference evidence="2 3" key="1">
    <citation type="submission" date="2020-09" db="EMBL/GenBank/DDBJ databases">
        <title>A novel species.</title>
        <authorList>
            <person name="Gao J."/>
        </authorList>
    </citation>
    <scope>NUCLEOTIDE SEQUENCE [LARGE SCALE GENOMIC DNA]</scope>
    <source>
        <strain evidence="2 3">CRXT-Y-14</strain>
    </source>
</reference>
<keyword evidence="1" id="KW-0472">Membrane</keyword>
<feature type="transmembrane region" description="Helical" evidence="1">
    <location>
        <begin position="70"/>
        <end position="88"/>
    </location>
</feature>
<keyword evidence="1" id="KW-0812">Transmembrane</keyword>
<protein>
    <submittedName>
        <fullName evidence="2">Uncharacterized protein</fullName>
    </submittedName>
</protein>
<dbReference type="RefSeq" id="WP_188337272.1">
    <property type="nucleotide sequence ID" value="NZ_CP061281.1"/>
</dbReference>
<evidence type="ECO:0000313" key="2">
    <source>
        <dbReference type="EMBL" id="QNS04538.1"/>
    </source>
</evidence>
<dbReference type="KEGG" id="sxn:IAG42_13530"/>
<keyword evidence="1" id="KW-1133">Transmembrane helix</keyword>
<dbReference type="AlphaFoldDB" id="A0A7H1B733"/>
<accession>A0A7H1B733</accession>